<dbReference type="PROSITE" id="PS51318">
    <property type="entry name" value="TAT"/>
    <property type="match status" value="1"/>
</dbReference>
<dbReference type="InterPro" id="IPR001940">
    <property type="entry name" value="Peptidase_S1C"/>
</dbReference>
<feature type="domain" description="PDZ" evidence="18">
    <location>
        <begin position="312"/>
        <end position="365"/>
    </location>
</feature>
<feature type="active site" description="Charge relay system" evidence="14">
    <location>
        <position position="155"/>
    </location>
</feature>
<evidence type="ECO:0000256" key="13">
    <source>
        <dbReference type="ARBA" id="ARBA00032850"/>
    </source>
</evidence>
<dbReference type="GO" id="GO:0006508">
    <property type="term" value="P:proteolysis"/>
    <property type="evidence" value="ECO:0007669"/>
    <property type="project" value="UniProtKB-KW"/>
</dbReference>
<feature type="binding site" evidence="15">
    <location>
        <begin position="254"/>
        <end position="256"/>
    </location>
    <ligand>
        <name>substrate</name>
    </ligand>
</feature>
<dbReference type="FunFam" id="2.40.10.120:FF:000007">
    <property type="entry name" value="Periplasmic serine endoprotease DegP-like"/>
    <property type="match status" value="1"/>
</dbReference>
<dbReference type="PATRIC" id="fig|1286631.3.peg.2160"/>
<reference evidence="19 20" key="1">
    <citation type="journal article" date="2014" name="FEMS Microbiol. Ecol.">
        <title>Sphaerotilus natans encrusted with nanoball-shaped Fe(III) oxide minerals formed by nitrate-reducing mixotrophic Fe(II) oxidation.</title>
        <authorList>
            <person name="Park S."/>
            <person name="Kim D.H."/>
            <person name="Lee J.H."/>
            <person name="Hur H.G."/>
        </authorList>
    </citation>
    <scope>NUCLEOTIDE SEQUENCE [LARGE SCALE GENOMIC DNA]</scope>
    <source>
        <strain evidence="19 20">DSM 6575</strain>
    </source>
</reference>
<dbReference type="eggNOG" id="COG0265">
    <property type="taxonomic scope" value="Bacteria"/>
</dbReference>
<name>A0A059KM70_9BURK</name>
<dbReference type="AlphaFoldDB" id="A0A059KM70"/>
<evidence type="ECO:0000256" key="7">
    <source>
        <dbReference type="ARBA" id="ARBA00022729"/>
    </source>
</evidence>
<dbReference type="InterPro" id="IPR011782">
    <property type="entry name" value="Pept_S1C_Do"/>
</dbReference>
<dbReference type="NCBIfam" id="TIGR02037">
    <property type="entry name" value="degP_htrA_DO"/>
    <property type="match status" value="1"/>
</dbReference>
<dbReference type="InterPro" id="IPR036034">
    <property type="entry name" value="PDZ_sf"/>
</dbReference>
<keyword evidence="6 19" id="KW-0645">Protease</keyword>
<dbReference type="PRINTS" id="PR00834">
    <property type="entry name" value="PROTEASES2C"/>
</dbReference>
<gene>
    <name evidence="19" type="ORF">X805_21960</name>
</gene>
<dbReference type="Pfam" id="PF13180">
    <property type="entry name" value="PDZ_2"/>
    <property type="match status" value="1"/>
</dbReference>
<evidence type="ECO:0000256" key="9">
    <source>
        <dbReference type="ARBA" id="ARBA00022764"/>
    </source>
</evidence>
<evidence type="ECO:0000256" key="15">
    <source>
        <dbReference type="PIRSR" id="PIRSR611782-2"/>
    </source>
</evidence>
<proteinExistence type="inferred from homology"/>
<dbReference type="InterPro" id="IPR001478">
    <property type="entry name" value="PDZ"/>
</dbReference>
<evidence type="ECO:0000256" key="12">
    <source>
        <dbReference type="ARBA" id="ARBA00023016"/>
    </source>
</evidence>
<keyword evidence="8" id="KW-0677">Repeat</keyword>
<dbReference type="EC" id="3.4.21.107" evidence="4"/>
<feature type="binding site" evidence="15">
    <location>
        <position position="185"/>
    </location>
    <ligand>
        <name>substrate</name>
    </ligand>
</feature>
<comment type="similarity">
    <text evidence="3">Belongs to the peptidase S1C family.</text>
</comment>
<keyword evidence="20" id="KW-1185">Reference proteome</keyword>
<dbReference type="SUPFAM" id="SSF50494">
    <property type="entry name" value="Trypsin-like serine proteases"/>
    <property type="match status" value="1"/>
</dbReference>
<protein>
    <recommendedName>
        <fullName evidence="5">Probable periplasmic serine endoprotease DegP-like</fullName>
        <ecNumber evidence="4">3.4.21.107</ecNumber>
    </recommendedName>
    <alternativeName>
        <fullName evidence="13">Protease Do</fullName>
    </alternativeName>
</protein>
<keyword evidence="11" id="KW-0720">Serine protease</keyword>
<evidence type="ECO:0000259" key="18">
    <source>
        <dbReference type="PROSITE" id="PS50106"/>
    </source>
</evidence>
<evidence type="ECO:0000256" key="11">
    <source>
        <dbReference type="ARBA" id="ARBA00022825"/>
    </source>
</evidence>
<dbReference type="PANTHER" id="PTHR22939">
    <property type="entry name" value="SERINE PROTEASE FAMILY S1C HTRA-RELATED"/>
    <property type="match status" value="1"/>
</dbReference>
<feature type="chain" id="PRO_5038653416" description="Probable periplasmic serine endoprotease DegP-like" evidence="17">
    <location>
        <begin position="43"/>
        <end position="521"/>
    </location>
</feature>
<dbReference type="Gene3D" id="2.40.10.120">
    <property type="match status" value="1"/>
</dbReference>
<comment type="subcellular location">
    <subcellularLocation>
        <location evidence="2">Periplasm</location>
    </subcellularLocation>
</comment>
<evidence type="ECO:0000256" key="4">
    <source>
        <dbReference type="ARBA" id="ARBA00013035"/>
    </source>
</evidence>
<accession>A0A059KM70</accession>
<feature type="active site" description="Charge relay system" evidence="14">
    <location>
        <position position="185"/>
    </location>
</feature>
<evidence type="ECO:0000256" key="8">
    <source>
        <dbReference type="ARBA" id="ARBA00022737"/>
    </source>
</evidence>
<evidence type="ECO:0000256" key="5">
    <source>
        <dbReference type="ARBA" id="ARBA00013958"/>
    </source>
</evidence>
<comment type="caution">
    <text evidence="19">The sequence shown here is derived from an EMBL/GenBank/DDBJ whole genome shotgun (WGS) entry which is preliminary data.</text>
</comment>
<comment type="catalytic activity">
    <reaction evidence="1">
        <text>Acts on substrates that are at least partially unfolded. The cleavage site P1 residue is normally between a pair of hydrophobic residues, such as Val-|-Val.</text>
        <dbReference type="EC" id="3.4.21.107"/>
    </reaction>
</comment>
<keyword evidence="12" id="KW-0346">Stress response</keyword>
<evidence type="ECO:0000256" key="2">
    <source>
        <dbReference type="ARBA" id="ARBA00004418"/>
    </source>
</evidence>
<evidence type="ECO:0000256" key="17">
    <source>
        <dbReference type="SAM" id="SignalP"/>
    </source>
</evidence>
<evidence type="ECO:0000256" key="6">
    <source>
        <dbReference type="ARBA" id="ARBA00022670"/>
    </source>
</evidence>
<dbReference type="EMBL" id="AZRA01000054">
    <property type="protein sequence ID" value="KDB52218.1"/>
    <property type="molecule type" value="Genomic_DNA"/>
</dbReference>
<dbReference type="GO" id="GO:0042597">
    <property type="term" value="C:periplasmic space"/>
    <property type="evidence" value="ECO:0007669"/>
    <property type="project" value="UniProtKB-SubCell"/>
</dbReference>
<keyword evidence="10" id="KW-0378">Hydrolase</keyword>
<dbReference type="STRING" id="34103.SAMN05421778_113110"/>
<dbReference type="PROSITE" id="PS50106">
    <property type="entry name" value="PDZ"/>
    <property type="match status" value="1"/>
</dbReference>
<feature type="active site" description="Charge relay system" evidence="14">
    <location>
        <position position="256"/>
    </location>
</feature>
<dbReference type="InterPro" id="IPR006311">
    <property type="entry name" value="TAT_signal"/>
</dbReference>
<dbReference type="Pfam" id="PF13365">
    <property type="entry name" value="Trypsin_2"/>
    <property type="match status" value="1"/>
</dbReference>
<evidence type="ECO:0000256" key="10">
    <source>
        <dbReference type="ARBA" id="ARBA00022801"/>
    </source>
</evidence>
<dbReference type="SMART" id="SM00228">
    <property type="entry name" value="PDZ"/>
    <property type="match status" value="2"/>
</dbReference>
<keyword evidence="9" id="KW-0574">Periplasm</keyword>
<dbReference type="SUPFAM" id="SSF50156">
    <property type="entry name" value="PDZ domain-like"/>
    <property type="match status" value="2"/>
</dbReference>
<evidence type="ECO:0000256" key="1">
    <source>
        <dbReference type="ARBA" id="ARBA00001772"/>
    </source>
</evidence>
<evidence type="ECO:0000313" key="19">
    <source>
        <dbReference type="EMBL" id="KDB52218.1"/>
    </source>
</evidence>
<evidence type="ECO:0000256" key="3">
    <source>
        <dbReference type="ARBA" id="ARBA00010541"/>
    </source>
</evidence>
<organism evidence="19 20">
    <name type="scientific">Sphaerotilus natans subsp. natans DSM 6575</name>
    <dbReference type="NCBI Taxonomy" id="1286631"/>
    <lineage>
        <taxon>Bacteria</taxon>
        <taxon>Pseudomonadati</taxon>
        <taxon>Pseudomonadota</taxon>
        <taxon>Betaproteobacteria</taxon>
        <taxon>Burkholderiales</taxon>
        <taxon>Sphaerotilaceae</taxon>
        <taxon>Sphaerotilus</taxon>
    </lineage>
</organism>
<feature type="binding site" evidence="15">
    <location>
        <position position="155"/>
    </location>
    <ligand>
        <name>substrate</name>
    </ligand>
</feature>
<dbReference type="InterPro" id="IPR009003">
    <property type="entry name" value="Peptidase_S1_PA"/>
</dbReference>
<dbReference type="CDD" id="cd10839">
    <property type="entry name" value="cpPDZ1_DegP-like"/>
    <property type="match status" value="1"/>
</dbReference>
<dbReference type="Gene3D" id="2.30.42.10">
    <property type="match status" value="2"/>
</dbReference>
<evidence type="ECO:0000313" key="20">
    <source>
        <dbReference type="Proteomes" id="UP000026714"/>
    </source>
</evidence>
<feature type="region of interest" description="Disordered" evidence="16">
    <location>
        <begin position="114"/>
        <end position="137"/>
    </location>
</feature>
<dbReference type="PANTHER" id="PTHR22939:SF130">
    <property type="entry name" value="PERIPLASMIC SERINE ENDOPROTEASE DEGP-LIKE-RELATED"/>
    <property type="match status" value="1"/>
</dbReference>
<sequence length="521" mass="54309">MSDTSAPHQITRPSQRWLMAGSALLGATALVAALTSSHDATAQGTPASVTATATAAQSGSAALARGLPDFADLVEQVGPAVVNIRTTAKVATAARGQAGPDEEMQEFFRRFFGVPMPRRGQPQPDDEDGGGGNGPRGVGSGFIVSADGLVMTNAHVIDGADEVIVRLTDKREFKARVVGADKRTDVAMLKIEAAGLPTVRFGDVNRLRVGEWVIAIGSPFDLDNTVTAGIVSAKARDTGEMLPFIQTDVAINPGNSGGPLINLRGEVVGINSQIYSRSGGYMGISFAIPIDEANRVADQLKAGGRVVRGRIGVQIGEVTKDVAESLGLARAAGALVRSVEPGSPAEKAGLEAGDIVTRFDGKAVEKWNDLPRLVGNTKPGTKSTLQVWRRGSTRDLGVTVAELEPETKPAAARSGKAEPKAPTTGVAASVLGLTVSDLSAEQRREARVKAGGVRVEAVDGPAARAGLREGDLILGLGQAEVTDARQFDALVARLDRSRPASLLVRRGNEAQFVLIRPNPAR</sequence>
<evidence type="ECO:0000256" key="14">
    <source>
        <dbReference type="PIRSR" id="PIRSR611782-1"/>
    </source>
</evidence>
<keyword evidence="7 17" id="KW-0732">Signal</keyword>
<dbReference type="GO" id="GO:0004252">
    <property type="term" value="F:serine-type endopeptidase activity"/>
    <property type="evidence" value="ECO:0007669"/>
    <property type="project" value="InterPro"/>
</dbReference>
<evidence type="ECO:0000256" key="16">
    <source>
        <dbReference type="SAM" id="MobiDB-lite"/>
    </source>
</evidence>
<feature type="signal peptide" evidence="17">
    <location>
        <begin position="1"/>
        <end position="42"/>
    </location>
</feature>
<dbReference type="Proteomes" id="UP000026714">
    <property type="component" value="Unassembled WGS sequence"/>
</dbReference>